<dbReference type="Proteomes" id="UP001420932">
    <property type="component" value="Unassembled WGS sequence"/>
</dbReference>
<comment type="caution">
    <text evidence="1">The sequence shown here is derived from an EMBL/GenBank/DDBJ whole genome shotgun (WGS) entry which is preliminary data.</text>
</comment>
<accession>A0AAP0J6Z7</accession>
<gene>
    <name evidence="1" type="ORF">Syun_016962</name>
</gene>
<evidence type="ECO:0000313" key="2">
    <source>
        <dbReference type="Proteomes" id="UP001420932"/>
    </source>
</evidence>
<sequence length="69" mass="7435">MPFSCHCCAPITLIQHRLRRSTPTTGTTIGDANLIFQSPLLSYGPSPRGVVYTCPAAARPSQVMIIMST</sequence>
<evidence type="ECO:0000313" key="1">
    <source>
        <dbReference type="EMBL" id="KAK9128165.1"/>
    </source>
</evidence>
<reference evidence="1 2" key="1">
    <citation type="submission" date="2024-01" db="EMBL/GenBank/DDBJ databases">
        <title>Genome assemblies of Stephania.</title>
        <authorList>
            <person name="Yang L."/>
        </authorList>
    </citation>
    <scope>NUCLEOTIDE SEQUENCE [LARGE SCALE GENOMIC DNA]</scope>
    <source>
        <strain evidence="1">YNDBR</strain>
        <tissue evidence="1">Leaf</tissue>
    </source>
</reference>
<organism evidence="1 2">
    <name type="scientific">Stephania yunnanensis</name>
    <dbReference type="NCBI Taxonomy" id="152371"/>
    <lineage>
        <taxon>Eukaryota</taxon>
        <taxon>Viridiplantae</taxon>
        <taxon>Streptophyta</taxon>
        <taxon>Embryophyta</taxon>
        <taxon>Tracheophyta</taxon>
        <taxon>Spermatophyta</taxon>
        <taxon>Magnoliopsida</taxon>
        <taxon>Ranunculales</taxon>
        <taxon>Menispermaceae</taxon>
        <taxon>Menispermoideae</taxon>
        <taxon>Cissampelideae</taxon>
        <taxon>Stephania</taxon>
    </lineage>
</organism>
<dbReference type="AlphaFoldDB" id="A0AAP0J6Z7"/>
<keyword evidence="2" id="KW-1185">Reference proteome</keyword>
<dbReference type="EMBL" id="JBBNAF010000007">
    <property type="protein sequence ID" value="KAK9128165.1"/>
    <property type="molecule type" value="Genomic_DNA"/>
</dbReference>
<protein>
    <submittedName>
        <fullName evidence="1">Uncharacterized protein</fullName>
    </submittedName>
</protein>
<proteinExistence type="predicted"/>
<name>A0AAP0J6Z7_9MAGN</name>